<evidence type="ECO:0000313" key="1">
    <source>
        <dbReference type="EMBL" id="KAJ6043136.1"/>
    </source>
</evidence>
<reference evidence="1" key="1">
    <citation type="journal article" date="2023" name="IMA Fungus">
        <title>Comparative genomic study of the Penicillium genus elucidates a diverse pangenome and 15 lateral gene transfer events.</title>
        <authorList>
            <person name="Petersen C."/>
            <person name="Sorensen T."/>
            <person name="Nielsen M.R."/>
            <person name="Sondergaard T.E."/>
            <person name="Sorensen J.L."/>
            <person name="Fitzpatrick D.A."/>
            <person name="Frisvad J.C."/>
            <person name="Nielsen K.L."/>
        </authorList>
    </citation>
    <scope>NUCLEOTIDE SEQUENCE</scope>
    <source>
        <strain evidence="1">IBT 15450</strain>
    </source>
</reference>
<dbReference type="EMBL" id="JAQJZL010000004">
    <property type="protein sequence ID" value="KAJ6043136.1"/>
    <property type="molecule type" value="Genomic_DNA"/>
</dbReference>
<sequence length="328" mass="37800">MSLVHKKSKFTPYLRKVTAIGTCLALFLWVATTLGYHGSTNLSDRDNSKPPRYAFATILTTENDLEFPDIQEPYLQAARLLTFQLLRNPRTRNRIDNVPFLILVTPNVPQKHRDVLRREGATVIPVEAPGSDWGSLESQRWNGLIAKLNLWKLEEYDKIVFLNVDSVIFRPIHEIFEDPATVKRVTIDPTAKMPKNYMIAAPHDSWMNLNTQLMSGQGFDQKSHLDNGFLILRPSKDLYNYYISLLHILDKHDSGHLEQNLLDYAHRADGPMPWQILGFGWNLKDASQSDYEKGLKSINHKWWRPIADNFVGDRIVMSMDEMTAFLNH</sequence>
<dbReference type="PANTHER" id="PTHR11183">
    <property type="entry name" value="GLYCOGENIN SUBFAMILY MEMBER"/>
    <property type="match status" value="1"/>
</dbReference>
<comment type="caution">
    <text evidence="1">The sequence shown here is derived from an EMBL/GenBank/DDBJ whole genome shotgun (WGS) entry which is preliminary data.</text>
</comment>
<name>A0AAD6N8T8_PENCN</name>
<reference evidence="1" key="2">
    <citation type="submission" date="2023-01" db="EMBL/GenBank/DDBJ databases">
        <authorList>
            <person name="Petersen C."/>
        </authorList>
    </citation>
    <scope>NUCLEOTIDE SEQUENCE</scope>
    <source>
        <strain evidence="1">IBT 15450</strain>
    </source>
</reference>
<protein>
    <recommendedName>
        <fullName evidence="3">Nucleotide-diphospho-sugar transferase</fullName>
    </recommendedName>
</protein>
<dbReference type="InterPro" id="IPR050587">
    <property type="entry name" value="GNT1/Glycosyltrans_8"/>
</dbReference>
<keyword evidence="2" id="KW-1185">Reference proteome</keyword>
<dbReference type="AlphaFoldDB" id="A0AAD6N8T8"/>
<evidence type="ECO:0000313" key="2">
    <source>
        <dbReference type="Proteomes" id="UP001219568"/>
    </source>
</evidence>
<proteinExistence type="predicted"/>
<dbReference type="InterPro" id="IPR029044">
    <property type="entry name" value="Nucleotide-diphossugar_trans"/>
</dbReference>
<dbReference type="Proteomes" id="UP001219568">
    <property type="component" value="Unassembled WGS sequence"/>
</dbReference>
<evidence type="ECO:0008006" key="3">
    <source>
        <dbReference type="Google" id="ProtNLM"/>
    </source>
</evidence>
<accession>A0AAD6N8T8</accession>
<organism evidence="1 2">
    <name type="scientific">Penicillium canescens</name>
    <dbReference type="NCBI Taxonomy" id="5083"/>
    <lineage>
        <taxon>Eukaryota</taxon>
        <taxon>Fungi</taxon>
        <taxon>Dikarya</taxon>
        <taxon>Ascomycota</taxon>
        <taxon>Pezizomycotina</taxon>
        <taxon>Eurotiomycetes</taxon>
        <taxon>Eurotiomycetidae</taxon>
        <taxon>Eurotiales</taxon>
        <taxon>Aspergillaceae</taxon>
        <taxon>Penicillium</taxon>
    </lineage>
</organism>
<gene>
    <name evidence="1" type="ORF">N7460_004491</name>
</gene>
<dbReference type="SUPFAM" id="SSF53448">
    <property type="entry name" value="Nucleotide-diphospho-sugar transferases"/>
    <property type="match status" value="1"/>
</dbReference>
<dbReference type="Gene3D" id="3.90.550.10">
    <property type="entry name" value="Spore Coat Polysaccharide Biosynthesis Protein SpsA, Chain A"/>
    <property type="match status" value="1"/>
</dbReference>